<dbReference type="Proteomes" id="UP001370758">
    <property type="component" value="Unassembled WGS sequence"/>
</dbReference>
<gene>
    <name evidence="6" type="ORF">TWF481_009678</name>
</gene>
<dbReference type="PROSITE" id="PS50088">
    <property type="entry name" value="ANK_REPEAT"/>
    <property type="match status" value="1"/>
</dbReference>
<dbReference type="Pfam" id="PF12796">
    <property type="entry name" value="Ank_2"/>
    <property type="match status" value="1"/>
</dbReference>
<dbReference type="AlphaFoldDB" id="A0AAV9W6G3"/>
<dbReference type="InterPro" id="IPR002110">
    <property type="entry name" value="Ankyrin_rpt"/>
</dbReference>
<keyword evidence="7" id="KW-1185">Reference proteome</keyword>
<dbReference type="Pfam" id="PF24883">
    <property type="entry name" value="NPHP3_N"/>
    <property type="match status" value="1"/>
</dbReference>
<evidence type="ECO:0000259" key="4">
    <source>
        <dbReference type="Pfam" id="PF24809"/>
    </source>
</evidence>
<dbReference type="InterPro" id="IPR056125">
    <property type="entry name" value="DUF7708"/>
</dbReference>
<feature type="domain" description="GPI inositol-deacylase winged helix" evidence="3">
    <location>
        <begin position="441"/>
        <end position="523"/>
    </location>
</feature>
<dbReference type="Pfam" id="PF22939">
    <property type="entry name" value="WHD_GPIID"/>
    <property type="match status" value="1"/>
</dbReference>
<evidence type="ECO:0000256" key="1">
    <source>
        <dbReference type="ARBA" id="ARBA00022737"/>
    </source>
</evidence>
<keyword evidence="2" id="KW-0040">ANK repeat</keyword>
<organism evidence="6 7">
    <name type="scientific">Arthrobotrys musiformis</name>
    <dbReference type="NCBI Taxonomy" id="47236"/>
    <lineage>
        <taxon>Eukaryota</taxon>
        <taxon>Fungi</taxon>
        <taxon>Dikarya</taxon>
        <taxon>Ascomycota</taxon>
        <taxon>Pezizomycotina</taxon>
        <taxon>Orbiliomycetes</taxon>
        <taxon>Orbiliales</taxon>
        <taxon>Orbiliaceae</taxon>
        <taxon>Arthrobotrys</taxon>
    </lineage>
</organism>
<feature type="repeat" description="ANK" evidence="2">
    <location>
        <begin position="1014"/>
        <end position="1046"/>
    </location>
</feature>
<dbReference type="Gene3D" id="3.40.50.300">
    <property type="entry name" value="P-loop containing nucleotide triphosphate hydrolases"/>
    <property type="match status" value="1"/>
</dbReference>
<dbReference type="SMART" id="SM00248">
    <property type="entry name" value="ANK"/>
    <property type="match status" value="3"/>
</dbReference>
<feature type="domain" description="Nephrocystin 3-like N-terminal" evidence="5">
    <location>
        <begin position="160"/>
        <end position="331"/>
    </location>
</feature>
<evidence type="ECO:0000313" key="6">
    <source>
        <dbReference type="EMBL" id="KAK6501857.1"/>
    </source>
</evidence>
<feature type="domain" description="DUF7708" evidence="4">
    <location>
        <begin position="6"/>
        <end position="89"/>
    </location>
</feature>
<evidence type="ECO:0000313" key="7">
    <source>
        <dbReference type="Proteomes" id="UP001370758"/>
    </source>
</evidence>
<dbReference type="SUPFAM" id="SSF52540">
    <property type="entry name" value="P-loop containing nucleoside triphosphate hydrolases"/>
    <property type="match status" value="1"/>
</dbReference>
<dbReference type="SUPFAM" id="SSF48403">
    <property type="entry name" value="Ankyrin repeat"/>
    <property type="match status" value="1"/>
</dbReference>
<dbReference type="InterPro" id="IPR056884">
    <property type="entry name" value="NPHP3-like_N"/>
</dbReference>
<evidence type="ECO:0000256" key="2">
    <source>
        <dbReference type="PROSITE-ProRule" id="PRU00023"/>
    </source>
</evidence>
<sequence length="1134" mass="130570">MGCLCPQYDRFSKLFPKHQELQSAICEFYAIIVDFFREALEYLYKSVLKQLAIATFHPFEEKFGDTLKALNLAKETIDREITFSSQQELHIDRMNNAQLRTDVQDLCHFTRLNYQNYRDDRIQVSEAARRSKRERVLQNISKYPYYSDFTNNLQKRVENSGQWIYKTPEYESWFDSSKSAGLWYHAIPGFGKSVLTAGVVDSLLDLSRTSRKEKHYVAYFFCTYKVPSSLLAHTILSSLLHQMLYYSQNLPESLVTELESKFEDKLNASRVSLSDIQRFLAEIINSNEAKNYIIVDGLDECTDKERGIVLRNLKKLLEDASCSAKVLISSRGSQDMVRALQSFKELDLGVSNQADIEEFIPKTLRDKELEGQLPELSSDLFERVKAFLAENAKGLFIWVDLQIEEICKEARAEDIEAVLPTLPKDLDELYDRVVNRIVRLRHPELAREIFKWVAFAIRPLTIEELKEATCLRDRGLETWGALHKAATMDEFKWLQNCENLVVVNKSNKTVEFAHSTIREFLEGGKCNDASFNLSVDRHNHQIAEACVRYYEFPEITKPDTKNHGTSVSKKNINALAMASVTNTWGSAPLLNWAFAAAKPVFTYLSQPPTTSTSTALVRTTGTGSTTITTQKQTFKSLLRTHTFLEYATSSWLAHYLHYFKFSEEGYQDLEISKFLYVSRRICNLAFQKFEAIRFPWQNYFTPESSTFREDLFHFLDWALENKIYYIFDIIWECAMNEPSKVFHQNKVQELFLEYWLPTTEADELTPLYRMCFTDGFAREEIWRHVRRVIECDVNRLFKRDIGGRLSKQPDYLSILLREACARSHILALGQVMGILALLPNTKGREGNTPTSRTPIGTKIPRYKFTASKYFDLKHYEAIVRVAATADSPEILDALQDDLYIEFIRDIPAKNRFEILYLTAQVGRSDFFKALMGQRHYRTHETPKTHQSIIQRIAEIGEVEMVKEYIHFQRSLQLRSDIDRLYPIQIAAKHNHLNVIEAMMPVVDEKSVDVTVIGALDTALSYAIKNQNAEMARLLLRAGANLGLRPGPGRGKSSHPDGGYYPCLQFVISQSRFPDAQGSTDMFELLVETRREVLLDALTDPTLGESLLEHHFIDSEIPILPSLIDRVRASRAAET</sequence>
<protein>
    <recommendedName>
        <fullName evidence="8">NACHT domain-containing protein</fullName>
    </recommendedName>
</protein>
<dbReference type="InterPro" id="IPR027417">
    <property type="entry name" value="P-loop_NTPase"/>
</dbReference>
<keyword evidence="1" id="KW-0677">Repeat</keyword>
<dbReference type="EMBL" id="JAVHJL010000006">
    <property type="protein sequence ID" value="KAK6501857.1"/>
    <property type="molecule type" value="Genomic_DNA"/>
</dbReference>
<proteinExistence type="predicted"/>
<dbReference type="InterPro" id="IPR036770">
    <property type="entry name" value="Ankyrin_rpt-contain_sf"/>
</dbReference>
<evidence type="ECO:0000259" key="3">
    <source>
        <dbReference type="Pfam" id="PF22939"/>
    </source>
</evidence>
<name>A0AAV9W6G3_9PEZI</name>
<accession>A0AAV9W6G3</accession>
<reference evidence="6 7" key="1">
    <citation type="submission" date="2023-08" db="EMBL/GenBank/DDBJ databases">
        <authorList>
            <person name="Palmer J.M."/>
        </authorList>
    </citation>
    <scope>NUCLEOTIDE SEQUENCE [LARGE SCALE GENOMIC DNA]</scope>
    <source>
        <strain evidence="6 7">TWF481</strain>
    </source>
</reference>
<dbReference type="InterPro" id="IPR054471">
    <property type="entry name" value="GPIID_WHD"/>
</dbReference>
<comment type="caution">
    <text evidence="6">The sequence shown here is derived from an EMBL/GenBank/DDBJ whole genome shotgun (WGS) entry which is preliminary data.</text>
</comment>
<dbReference type="Pfam" id="PF24809">
    <property type="entry name" value="DUF7708"/>
    <property type="match status" value="1"/>
</dbReference>
<evidence type="ECO:0000259" key="5">
    <source>
        <dbReference type="Pfam" id="PF24883"/>
    </source>
</evidence>
<evidence type="ECO:0008006" key="8">
    <source>
        <dbReference type="Google" id="ProtNLM"/>
    </source>
</evidence>
<dbReference type="Gene3D" id="1.25.40.20">
    <property type="entry name" value="Ankyrin repeat-containing domain"/>
    <property type="match status" value="1"/>
</dbReference>
<dbReference type="PANTHER" id="PTHR10039">
    <property type="entry name" value="AMELOGENIN"/>
    <property type="match status" value="1"/>
</dbReference>